<keyword evidence="4" id="KW-0862">Zinc</keyword>
<evidence type="ECO:0000259" key="7">
    <source>
        <dbReference type="PROSITE" id="PS50157"/>
    </source>
</evidence>
<dbReference type="PANTHER" id="PTHR23234">
    <property type="entry name" value="ZNF44 PROTEIN"/>
    <property type="match status" value="1"/>
</dbReference>
<feature type="compositionally biased region" description="Basic and acidic residues" evidence="6">
    <location>
        <begin position="153"/>
        <end position="162"/>
    </location>
</feature>
<dbReference type="Proteomes" id="UP001046870">
    <property type="component" value="Chromosome 17"/>
</dbReference>
<dbReference type="FunFam" id="3.30.160.60:FF:000100">
    <property type="entry name" value="Zinc finger 45-like"/>
    <property type="match status" value="1"/>
</dbReference>
<evidence type="ECO:0000256" key="6">
    <source>
        <dbReference type="SAM" id="MobiDB-lite"/>
    </source>
</evidence>
<proteinExistence type="predicted"/>
<keyword evidence="2" id="KW-0677">Repeat</keyword>
<comment type="caution">
    <text evidence="8">The sequence shown here is derived from an EMBL/GenBank/DDBJ whole genome shotgun (WGS) entry which is preliminary data.</text>
</comment>
<dbReference type="Pfam" id="PF00096">
    <property type="entry name" value="zf-C2H2"/>
    <property type="match status" value="1"/>
</dbReference>
<dbReference type="GO" id="GO:0008270">
    <property type="term" value="F:zinc ion binding"/>
    <property type="evidence" value="ECO:0007669"/>
    <property type="project" value="UniProtKB-KW"/>
</dbReference>
<dbReference type="SUPFAM" id="SSF57667">
    <property type="entry name" value="beta-beta-alpha zinc fingers"/>
    <property type="match status" value="2"/>
</dbReference>
<gene>
    <name evidence="8" type="ORF">MATL_G00198780</name>
</gene>
<dbReference type="InterPro" id="IPR013087">
    <property type="entry name" value="Znf_C2H2_type"/>
</dbReference>
<feature type="domain" description="C2H2-type" evidence="7">
    <location>
        <begin position="457"/>
        <end position="484"/>
    </location>
</feature>
<evidence type="ECO:0000256" key="3">
    <source>
        <dbReference type="ARBA" id="ARBA00022771"/>
    </source>
</evidence>
<dbReference type="OrthoDB" id="8814898at2759"/>
<evidence type="ECO:0000256" key="2">
    <source>
        <dbReference type="ARBA" id="ARBA00022737"/>
    </source>
</evidence>
<name>A0A9D3T144_MEGAT</name>
<evidence type="ECO:0000313" key="9">
    <source>
        <dbReference type="Proteomes" id="UP001046870"/>
    </source>
</evidence>
<protein>
    <recommendedName>
        <fullName evidence="7">C2H2-type domain-containing protein</fullName>
    </recommendedName>
</protein>
<sequence>MSEAILTFHSQLSAVMETVLKAAVYEITRLVEVSFLEEATQSRQEVEVLRERLQRSERRWAARERDGRAKCVECGRAVPSVEVEHSVQGIQPGAEDGCGIKEEEVLEVSERSCVWEACSASPPGVAEEAETPSFARTPETIDLEEDRFDHLHKTDELREAPGRKGLQGRQDGAESANAANLNSVIKDAEEWGSRPSSAHALTDQQSDRRGAGGASAAASLYRPKPGLERVTPTRHLTSPERCTGRVSCLGSDGVIYEGDGLQQSVFAQDSSCPAEKDTEDHPEQEHAGNCLSTFGSLHVKPEMGVSDYGSVKEEVEMPPACSDEASSAIVQHREYREDREKMLPVCLPHTALPEDVMRLYSVKTKTPALQSREEQYALSGKNTLLTVTDGRGLANSDALNENDCSLCDMSFSVSNAEADQRECAGEKSFSCLHCGKRFNQLRNLKDHQRYHTGNKTHSCVHCGKGFVYMCHLKVHLQSHTGERPYSCTQCGKVLLTCVI</sequence>
<dbReference type="InterPro" id="IPR036236">
    <property type="entry name" value="Znf_C2H2_sf"/>
</dbReference>
<keyword evidence="9" id="KW-1185">Reference proteome</keyword>
<evidence type="ECO:0000313" key="8">
    <source>
        <dbReference type="EMBL" id="KAG7462067.1"/>
    </source>
</evidence>
<dbReference type="EMBL" id="JAFDVH010000017">
    <property type="protein sequence ID" value="KAG7462067.1"/>
    <property type="molecule type" value="Genomic_DNA"/>
</dbReference>
<feature type="domain" description="C2H2-type" evidence="7">
    <location>
        <begin position="429"/>
        <end position="456"/>
    </location>
</feature>
<organism evidence="8 9">
    <name type="scientific">Megalops atlanticus</name>
    <name type="common">Tarpon</name>
    <name type="synonym">Clupea gigantea</name>
    <dbReference type="NCBI Taxonomy" id="7932"/>
    <lineage>
        <taxon>Eukaryota</taxon>
        <taxon>Metazoa</taxon>
        <taxon>Chordata</taxon>
        <taxon>Craniata</taxon>
        <taxon>Vertebrata</taxon>
        <taxon>Euteleostomi</taxon>
        <taxon>Actinopterygii</taxon>
        <taxon>Neopterygii</taxon>
        <taxon>Teleostei</taxon>
        <taxon>Elopiformes</taxon>
        <taxon>Megalopidae</taxon>
        <taxon>Megalops</taxon>
    </lineage>
</organism>
<reference evidence="8" key="1">
    <citation type="submission" date="2021-01" db="EMBL/GenBank/DDBJ databases">
        <authorList>
            <person name="Zahm M."/>
            <person name="Roques C."/>
            <person name="Cabau C."/>
            <person name="Klopp C."/>
            <person name="Donnadieu C."/>
            <person name="Jouanno E."/>
            <person name="Lampietro C."/>
            <person name="Louis A."/>
            <person name="Herpin A."/>
            <person name="Echchiki A."/>
            <person name="Berthelot C."/>
            <person name="Parey E."/>
            <person name="Roest-Crollius H."/>
            <person name="Braasch I."/>
            <person name="Postlethwait J."/>
            <person name="Bobe J."/>
            <person name="Montfort J."/>
            <person name="Bouchez O."/>
            <person name="Begum T."/>
            <person name="Mejri S."/>
            <person name="Adams A."/>
            <person name="Chen W.-J."/>
            <person name="Guiguen Y."/>
        </authorList>
    </citation>
    <scope>NUCLEOTIDE SEQUENCE</scope>
    <source>
        <strain evidence="8">YG-15Mar2019-1</strain>
        <tissue evidence="8">Brain</tissue>
    </source>
</reference>
<dbReference type="AlphaFoldDB" id="A0A9D3T144"/>
<evidence type="ECO:0000256" key="5">
    <source>
        <dbReference type="PROSITE-ProRule" id="PRU00042"/>
    </source>
</evidence>
<accession>A0A9D3T144</accession>
<dbReference type="InterPro" id="IPR050758">
    <property type="entry name" value="Znf_C2H2-type"/>
</dbReference>
<evidence type="ECO:0000256" key="4">
    <source>
        <dbReference type="ARBA" id="ARBA00022833"/>
    </source>
</evidence>
<dbReference type="PANTHER" id="PTHR23234:SF10">
    <property type="entry name" value="RIKEN CDNA 6720489N17 GENE-RELATED"/>
    <property type="match status" value="1"/>
</dbReference>
<feature type="region of interest" description="Disordered" evidence="6">
    <location>
        <begin position="153"/>
        <end position="239"/>
    </location>
</feature>
<dbReference type="Gene3D" id="3.30.160.60">
    <property type="entry name" value="Classic Zinc Finger"/>
    <property type="match status" value="3"/>
</dbReference>
<dbReference type="FunFam" id="3.30.160.60:FF:002343">
    <property type="entry name" value="Zinc finger protein 33A"/>
    <property type="match status" value="1"/>
</dbReference>
<keyword evidence="3 5" id="KW-0863">Zinc-finger</keyword>
<evidence type="ECO:0000256" key="1">
    <source>
        <dbReference type="ARBA" id="ARBA00022723"/>
    </source>
</evidence>
<dbReference type="PROSITE" id="PS00028">
    <property type="entry name" value="ZINC_FINGER_C2H2_1"/>
    <property type="match status" value="2"/>
</dbReference>
<keyword evidence="1" id="KW-0479">Metal-binding</keyword>
<dbReference type="PROSITE" id="PS50157">
    <property type="entry name" value="ZINC_FINGER_C2H2_2"/>
    <property type="match status" value="2"/>
</dbReference>
<dbReference type="SMART" id="SM00355">
    <property type="entry name" value="ZnF_C2H2"/>
    <property type="match status" value="2"/>
</dbReference>